<dbReference type="PANTHER" id="PTHR12786:SF2">
    <property type="entry name" value="SPLICING FACTOR 3A SUBUNIT 3"/>
    <property type="match status" value="1"/>
</dbReference>
<dbReference type="GO" id="GO:0005681">
    <property type="term" value="C:spliceosomal complex"/>
    <property type="evidence" value="ECO:0007669"/>
    <property type="project" value="InterPro"/>
</dbReference>
<dbReference type="InterPro" id="IPR021966">
    <property type="entry name" value="SF3a60_bindingd"/>
</dbReference>
<keyword evidence="4" id="KW-0479">Metal-binding</keyword>
<dbReference type="Pfam" id="PF16837">
    <property type="entry name" value="SF3A3"/>
    <property type="match status" value="1"/>
</dbReference>
<protein>
    <submittedName>
        <fullName evidence="10">Related to RNA splicing factor PRP9</fullName>
    </submittedName>
</protein>
<keyword evidence="5" id="KW-0863">Zinc-finger</keyword>
<dbReference type="Gene3D" id="3.30.160.60">
    <property type="entry name" value="Classic Zinc Finger"/>
    <property type="match status" value="1"/>
</dbReference>
<evidence type="ECO:0000256" key="7">
    <source>
        <dbReference type="ARBA" id="ARBA00023242"/>
    </source>
</evidence>
<evidence type="ECO:0000313" key="10">
    <source>
        <dbReference type="EMBL" id="CDI56673.1"/>
    </source>
</evidence>
<dbReference type="PROSITE" id="PS50171">
    <property type="entry name" value="ZF_MATRIN"/>
    <property type="match status" value="1"/>
</dbReference>
<sequence>MADTSLIEVARQTHEEAERYQQALVDLLLSSSSTTATSSTSITHKEKLKRAHKASDLLDRVTSRFQYLDRFYADEHGDRSRELESLSSHPNTNALNDEQDGTFTEFYHRLSKIKEYHDKYPSALLDNFNVDFSALESGGAFNTSAARLDDIAAVGGGEGGNGSGYADGTGMDFIDRMFSGEEMAGRFLDLYLHHEAYLNLKGVKRISYTAYIDDFDKLAGPSSPIPTYAKKAETYRNYLVDLRRYLDGFLRKTQPLANVDELSSEAERRFEEEWDNGTLEGWEQQGAQVFGGGTGKSKANAAGSLAAEGGQGIWCGACNRFYSKQTVYDAHLRSPKHLKAAARLEREQLQHQQGKDAAEISLSAPAPNSTNNAPSDHGMHSEAEKNKNRMRAKAVAREEAIICRLASQLSSIRSDTKSNVERKAALTDRERQAEALDAEDQLNRMSSLHATSGLDTLVNASDPAGWSANGRGGLDDELGGNDDDDATSRVYNPLKLPIGWDGRPIPFWLYKLHGLRSEFKCEICSDHVYHGRKNFEKHFTETRHAFGMKALGLPNTVQFRDVTRIADALALADKLRKQGKVEQSETGVDGMEVEDEHGNSYTKKTFDLLKRQGLI</sequence>
<dbReference type="Pfam" id="PF12874">
    <property type="entry name" value="zf-met"/>
    <property type="match status" value="1"/>
</dbReference>
<feature type="compositionally biased region" description="Basic and acidic residues" evidence="8">
    <location>
        <begin position="414"/>
        <end position="434"/>
    </location>
</feature>
<dbReference type="AlphaFoldDB" id="A0A077RB01"/>
<dbReference type="EMBL" id="HG529697">
    <property type="protein sequence ID" value="CDI56673.1"/>
    <property type="molecule type" value="Genomic_DNA"/>
</dbReference>
<evidence type="ECO:0000259" key="9">
    <source>
        <dbReference type="PROSITE" id="PS50171"/>
    </source>
</evidence>
<name>A0A077RB01_9BASI</name>
<evidence type="ECO:0000256" key="5">
    <source>
        <dbReference type="ARBA" id="ARBA00022771"/>
    </source>
</evidence>
<dbReference type="SUPFAM" id="SSF57667">
    <property type="entry name" value="beta-beta-alpha zinc fingers"/>
    <property type="match status" value="1"/>
</dbReference>
<dbReference type="InterPro" id="IPR036236">
    <property type="entry name" value="Znf_C2H2_sf"/>
</dbReference>
<comment type="subcellular location">
    <subcellularLocation>
        <location evidence="1">Nucleus</location>
    </subcellularLocation>
</comment>
<dbReference type="PANTHER" id="PTHR12786">
    <property type="entry name" value="SPLICING FACTOR SF3A-RELATED"/>
    <property type="match status" value="1"/>
</dbReference>
<accession>A0A077RB01</accession>
<feature type="compositionally biased region" description="Basic and acidic residues" evidence="8">
    <location>
        <begin position="347"/>
        <end position="358"/>
    </location>
</feature>
<dbReference type="InterPro" id="IPR013087">
    <property type="entry name" value="Znf_C2H2_type"/>
</dbReference>
<dbReference type="InterPro" id="IPR000690">
    <property type="entry name" value="Matrin/U1-C_Znf_C2H2"/>
</dbReference>
<dbReference type="GO" id="GO:0000398">
    <property type="term" value="P:mRNA splicing, via spliceosome"/>
    <property type="evidence" value="ECO:0007669"/>
    <property type="project" value="InterPro"/>
</dbReference>
<dbReference type="SMART" id="SM00451">
    <property type="entry name" value="ZnF_U1"/>
    <property type="match status" value="1"/>
</dbReference>
<dbReference type="PROSITE" id="PS00028">
    <property type="entry name" value="ZINC_FINGER_C2H2_1"/>
    <property type="match status" value="1"/>
</dbReference>
<proteinExistence type="inferred from homology"/>
<organism evidence="10">
    <name type="scientific">Melanopsichium pennsylvanicum 4</name>
    <dbReference type="NCBI Taxonomy" id="1398559"/>
    <lineage>
        <taxon>Eukaryota</taxon>
        <taxon>Fungi</taxon>
        <taxon>Dikarya</taxon>
        <taxon>Basidiomycota</taxon>
        <taxon>Ustilaginomycotina</taxon>
        <taxon>Ustilaginomycetes</taxon>
        <taxon>Ustilaginales</taxon>
        <taxon>Ustilaginaceae</taxon>
        <taxon>Melanopsichium</taxon>
    </lineage>
</organism>
<dbReference type="InterPro" id="IPR024598">
    <property type="entry name" value="SF3a60/Prp9_C"/>
</dbReference>
<evidence type="ECO:0000256" key="6">
    <source>
        <dbReference type="ARBA" id="ARBA00022833"/>
    </source>
</evidence>
<keyword evidence="6" id="KW-0862">Zinc</keyword>
<keyword evidence="3" id="KW-0597">Phosphoprotein</keyword>
<dbReference type="Pfam" id="PF12108">
    <property type="entry name" value="SF3a60_bindingd"/>
    <property type="match status" value="1"/>
</dbReference>
<dbReference type="InterPro" id="IPR051421">
    <property type="entry name" value="RNA_Proc_DNA_Dmg_Regulator"/>
</dbReference>
<evidence type="ECO:0000256" key="1">
    <source>
        <dbReference type="ARBA" id="ARBA00004123"/>
    </source>
</evidence>
<evidence type="ECO:0000256" key="8">
    <source>
        <dbReference type="SAM" id="MobiDB-lite"/>
    </source>
</evidence>
<feature type="compositionally biased region" description="Basic and acidic residues" evidence="8">
    <location>
        <begin position="377"/>
        <end position="387"/>
    </location>
</feature>
<evidence type="ECO:0000256" key="3">
    <source>
        <dbReference type="ARBA" id="ARBA00022553"/>
    </source>
</evidence>
<reference evidence="10" key="1">
    <citation type="journal article" date="2014" name="Genome Biol. Evol.">
        <title>Gene Loss Rather Than Gene Gain Is Associated with a Host Jump from Monocots to Dicots in the Smut Fungus Melanopsichium pennsylvanicum.</title>
        <authorList>
            <person name="Sharma R."/>
            <person name="Mishra B."/>
            <person name="Runge F."/>
            <person name="Thines M."/>
        </authorList>
    </citation>
    <scope>NUCLEOTIDE SEQUENCE</scope>
    <source>
        <strain evidence="10">4</strain>
    </source>
</reference>
<evidence type="ECO:0000256" key="2">
    <source>
        <dbReference type="ARBA" id="ARBA00008776"/>
    </source>
</evidence>
<feature type="domain" description="Matrin-type" evidence="9">
    <location>
        <begin position="519"/>
        <end position="550"/>
    </location>
</feature>
<dbReference type="Pfam" id="PF11931">
    <property type="entry name" value="SF3a60_Prp9_C"/>
    <property type="match status" value="1"/>
</dbReference>
<evidence type="ECO:0000256" key="4">
    <source>
        <dbReference type="ARBA" id="ARBA00022723"/>
    </source>
</evidence>
<comment type="similarity">
    <text evidence="2">Belongs to the SF3A3 family.</text>
</comment>
<keyword evidence="7" id="KW-0539">Nucleus</keyword>
<dbReference type="GO" id="GO:0008270">
    <property type="term" value="F:zinc ion binding"/>
    <property type="evidence" value="ECO:0007669"/>
    <property type="project" value="UniProtKB-KW"/>
</dbReference>
<dbReference type="GO" id="GO:0003723">
    <property type="term" value="F:RNA binding"/>
    <property type="evidence" value="ECO:0007669"/>
    <property type="project" value="InterPro"/>
</dbReference>
<feature type="region of interest" description="Disordered" evidence="8">
    <location>
        <begin position="347"/>
        <end position="391"/>
    </location>
</feature>
<dbReference type="InterPro" id="IPR003604">
    <property type="entry name" value="Matrin/U1-like-C_Znf_C2H2"/>
</dbReference>
<feature type="region of interest" description="Disordered" evidence="8">
    <location>
        <begin position="414"/>
        <end position="440"/>
    </location>
</feature>
<dbReference type="InterPro" id="IPR031774">
    <property type="entry name" value="SF3A3_dom"/>
</dbReference>